<dbReference type="EMBL" id="BGPR01000014">
    <property type="protein sequence ID" value="GBL77952.1"/>
    <property type="molecule type" value="Genomic_DNA"/>
</dbReference>
<accession>A0A4Y2ADN0</accession>
<evidence type="ECO:0000313" key="1">
    <source>
        <dbReference type="EMBL" id="GBL77952.1"/>
    </source>
</evidence>
<organism evidence="1 2">
    <name type="scientific">Araneus ventricosus</name>
    <name type="common">Orbweaver spider</name>
    <name type="synonym">Epeira ventricosa</name>
    <dbReference type="NCBI Taxonomy" id="182803"/>
    <lineage>
        <taxon>Eukaryota</taxon>
        <taxon>Metazoa</taxon>
        <taxon>Ecdysozoa</taxon>
        <taxon>Arthropoda</taxon>
        <taxon>Chelicerata</taxon>
        <taxon>Arachnida</taxon>
        <taxon>Araneae</taxon>
        <taxon>Araneomorphae</taxon>
        <taxon>Entelegynae</taxon>
        <taxon>Araneoidea</taxon>
        <taxon>Araneidae</taxon>
        <taxon>Araneus</taxon>
    </lineage>
</organism>
<reference evidence="1 2" key="1">
    <citation type="journal article" date="2019" name="Sci. Rep.">
        <title>Orb-weaving spider Araneus ventricosus genome elucidates the spidroin gene catalogue.</title>
        <authorList>
            <person name="Kono N."/>
            <person name="Nakamura H."/>
            <person name="Ohtoshi R."/>
            <person name="Moran D.A.P."/>
            <person name="Shinohara A."/>
            <person name="Yoshida Y."/>
            <person name="Fujiwara M."/>
            <person name="Mori M."/>
            <person name="Tomita M."/>
            <person name="Arakawa K."/>
        </authorList>
    </citation>
    <scope>NUCLEOTIDE SEQUENCE [LARGE SCALE GENOMIC DNA]</scope>
</reference>
<keyword evidence="2" id="KW-1185">Reference proteome</keyword>
<protein>
    <submittedName>
        <fullName evidence="1">Uncharacterized protein</fullName>
    </submittedName>
</protein>
<proteinExistence type="predicted"/>
<sequence>MKFIISQCYGASFTVGDVIALPRDLAYYISNSVPPRGKGIMSKWMRNRRMSKRVLASPEGIAMVVWLYRYRVVYPSRLVGAWAGDSHFVPDHSTRVVIAAIRSLSKIYVLMQDWRYF</sequence>
<gene>
    <name evidence="1" type="ORF">AVEN_143279_1</name>
</gene>
<evidence type="ECO:0000313" key="2">
    <source>
        <dbReference type="Proteomes" id="UP000499080"/>
    </source>
</evidence>
<comment type="caution">
    <text evidence="1">The sequence shown here is derived from an EMBL/GenBank/DDBJ whole genome shotgun (WGS) entry which is preliminary data.</text>
</comment>
<dbReference type="Proteomes" id="UP000499080">
    <property type="component" value="Unassembled WGS sequence"/>
</dbReference>
<dbReference type="AlphaFoldDB" id="A0A4Y2ADN0"/>
<name>A0A4Y2ADN0_ARAVE</name>